<accession>A0A270BX85</accession>
<dbReference type="Proteomes" id="UP000216033">
    <property type="component" value="Unassembled WGS sequence"/>
</dbReference>
<proteinExistence type="predicted"/>
<dbReference type="STRING" id="1231343.Absy_019_095"/>
<comment type="caution">
    <text evidence="1">The sequence shown here is derived from an EMBL/GenBank/DDBJ whole genome shotgun (WGS) entry which is preliminary data.</text>
</comment>
<name>A0A270BX85_9PROT</name>
<keyword evidence="2" id="KW-1185">Reference proteome</keyword>
<gene>
    <name evidence="1" type="ORF">B9K05_00960</name>
</gene>
<dbReference type="OrthoDB" id="7215902at2"/>
<organism evidence="1 2">
    <name type="scientific">Acetobacter syzygii</name>
    <dbReference type="NCBI Taxonomy" id="146476"/>
    <lineage>
        <taxon>Bacteria</taxon>
        <taxon>Pseudomonadati</taxon>
        <taxon>Pseudomonadota</taxon>
        <taxon>Alphaproteobacteria</taxon>
        <taxon>Acetobacterales</taxon>
        <taxon>Acetobacteraceae</taxon>
        <taxon>Acetobacter</taxon>
    </lineage>
</organism>
<evidence type="ECO:0000313" key="1">
    <source>
        <dbReference type="EMBL" id="PAL29261.1"/>
    </source>
</evidence>
<dbReference type="AlphaFoldDB" id="A0A270BX85"/>
<sequence>MAFSLLSFHGALVGCTGLKLHPLCPAATPTRATRTVELDTQHNTLSPGGAFVTACPIETVTNRPLVALRAGNTYLSSRSSTQFDAAPVCATWEHFLLLTPEHTDLLRTMLQNTWHDGHTYVGAPTCTGHDLRLGPHKWPIEQLQAEFRGDTLTLWTDNAPHKVTLTTCPSRTLQNLLDIACELLEVGAFRRARNPWATADDVREQVFKLSLNPSTIAPCIVLAQLCCQLGQGELGSQFATYAQSFAQMADLLWLQSLIALRMRDHTRAADLLVQALQARYPKQDFSATLPQLLERLRQGEDALLLVPDMLYELDLPGFDERFDTLLVPMRLAAKNGPDIRQIYAMLFENAYQRLNTTKDLRLLETEAKLNGLSWWTEAAMGHTSWLAGLQTEADTHYAIARRLALQAGATPSPENAGIFSWLGAQECNQLASRAIPDRTGVSRWQWQFSTADAPAAFCLVFACDSRNFHLLPGLILSLLQACREDRSAGRIELCLGVANPDTAQLSFLQTVASWLAQYATSLRLNFGYGATTVQDAALEPALRYLILPDLVAKFRCPVLVGDCAGYFPANMATLLRTLRNTATYGFDLALFDHEGHQTSGTPWDLGTDLLYLGEVERLPAIAAFMSDYLNTVYTPKSTVHTAMDRCALAQMLRHFILPRWNTLAIRFLNEGPDILVMPSVKAGTPLISQDDVLHDLAINTPRRPNQPTA</sequence>
<reference evidence="1 2" key="1">
    <citation type="submission" date="2017-04" db="EMBL/GenBank/DDBJ databases">
        <title>Kefir bacterial isolates.</title>
        <authorList>
            <person name="Kim Y."/>
            <person name="Blasche S."/>
            <person name="Patil K.R."/>
        </authorList>
    </citation>
    <scope>NUCLEOTIDE SEQUENCE [LARGE SCALE GENOMIC DNA]</scope>
    <source>
        <strain evidence="1 2">KR-2</strain>
    </source>
</reference>
<evidence type="ECO:0000313" key="2">
    <source>
        <dbReference type="Proteomes" id="UP000216033"/>
    </source>
</evidence>
<protein>
    <submittedName>
        <fullName evidence="1">Uncharacterized protein</fullName>
    </submittedName>
</protein>
<dbReference type="RefSeq" id="WP_095351129.1">
    <property type="nucleotide sequence ID" value="NZ_NDFO01000003.1"/>
</dbReference>
<dbReference type="EMBL" id="NDFP01000001">
    <property type="protein sequence ID" value="PAL29261.1"/>
    <property type="molecule type" value="Genomic_DNA"/>
</dbReference>